<sequence>MPVFNDELGNIFHTDGDRIVWATTRRPALLLPDQKIIIDPFTVQFPDFVKNNAYGFAVDTTTSQSTCMSMVTIVPQEWDSGLSELATLSEQFNYFETEITLTRIKTPSNFMQLPFPDCWGSGTTHMCDGGALMEATGMLVRIFTIERDGDKICLRRKQSVTNGGARFVWNSNNNNDTAAGGMRNGWTHGGNPNGWVAAQIDYKAGGNIQKRRGGSNACSLSDPTDYESIWRGKLVITPGYIKP</sequence>
<dbReference type="Proteomes" id="UP001217476">
    <property type="component" value="Chromosome"/>
</dbReference>
<reference evidence="1" key="1">
    <citation type="submission" date="2023-03" db="EMBL/GenBank/DDBJ databases">
        <title>Andean soil-derived lignocellulolytic bacterial consortium as a source of novel taxa and putative plastic-active enzymes.</title>
        <authorList>
            <person name="Diaz-Garcia L."/>
            <person name="Chuvochina M."/>
            <person name="Feuerriegel G."/>
            <person name="Bunk B."/>
            <person name="Sproer C."/>
            <person name="Streit W.R."/>
            <person name="Rodriguez L.M."/>
            <person name="Overmann J."/>
            <person name="Jimenez D.J."/>
        </authorList>
    </citation>
    <scope>NUCLEOTIDE SEQUENCE</scope>
    <source>
        <strain evidence="1">MAG 4196</strain>
    </source>
</reference>
<gene>
    <name evidence="1" type="ORF">P0Y65_05880</name>
</gene>
<proteinExistence type="predicted"/>
<dbReference type="EMBL" id="CP119312">
    <property type="protein sequence ID" value="WEK05785.1"/>
    <property type="molecule type" value="Genomic_DNA"/>
</dbReference>
<dbReference type="AlphaFoldDB" id="A0AAJ5VX28"/>
<organism evidence="1 2">
    <name type="scientific">Candidatus Devosia phytovorans</name>
    <dbReference type="NCBI Taxonomy" id="3121372"/>
    <lineage>
        <taxon>Bacteria</taxon>
        <taxon>Pseudomonadati</taxon>
        <taxon>Pseudomonadota</taxon>
        <taxon>Alphaproteobacteria</taxon>
        <taxon>Hyphomicrobiales</taxon>
        <taxon>Devosiaceae</taxon>
        <taxon>Devosia</taxon>
    </lineage>
</organism>
<evidence type="ECO:0000313" key="1">
    <source>
        <dbReference type="EMBL" id="WEK05785.1"/>
    </source>
</evidence>
<evidence type="ECO:0000313" key="2">
    <source>
        <dbReference type="Proteomes" id="UP001217476"/>
    </source>
</evidence>
<protein>
    <submittedName>
        <fullName evidence="1">Uncharacterized protein</fullName>
    </submittedName>
</protein>
<accession>A0AAJ5VX28</accession>
<name>A0AAJ5VX28_9HYPH</name>